<feature type="compositionally biased region" description="Basic and acidic residues" evidence="1">
    <location>
        <begin position="153"/>
        <end position="162"/>
    </location>
</feature>
<name>A0A430L200_9HYPO</name>
<gene>
    <name evidence="2" type="ORF">BHE90_015891</name>
</gene>
<organism evidence="2 3">
    <name type="scientific">Fusarium euwallaceae</name>
    <dbReference type="NCBI Taxonomy" id="1147111"/>
    <lineage>
        <taxon>Eukaryota</taxon>
        <taxon>Fungi</taxon>
        <taxon>Dikarya</taxon>
        <taxon>Ascomycota</taxon>
        <taxon>Pezizomycotina</taxon>
        <taxon>Sordariomycetes</taxon>
        <taxon>Hypocreomycetidae</taxon>
        <taxon>Hypocreales</taxon>
        <taxon>Nectriaceae</taxon>
        <taxon>Fusarium</taxon>
        <taxon>Fusarium solani species complex</taxon>
    </lineage>
</organism>
<dbReference type="Proteomes" id="UP000287124">
    <property type="component" value="Unassembled WGS sequence"/>
</dbReference>
<feature type="region of interest" description="Disordered" evidence="1">
    <location>
        <begin position="153"/>
        <end position="173"/>
    </location>
</feature>
<dbReference type="EMBL" id="MIKF01000536">
    <property type="protein sequence ID" value="RTE69728.1"/>
    <property type="molecule type" value="Genomic_DNA"/>
</dbReference>
<sequence length="173" mass="20128">MSDKLSFIHRVTNMTMQTRKMKCRKETIEIPKVSPISESQSTSSIPFFSPKNKLDSPLTREISSINLSTPRIHTTTTPNSKTRENRTNMCTLIYRKYDCTKCQRRVRDDKWIEECERVRAGIKGTCEAKFEHETSYVPADECVVCEMERRKREEEEEKKAEQDAMEQSGCSTS</sequence>
<keyword evidence="3" id="KW-1185">Reference proteome</keyword>
<protein>
    <submittedName>
        <fullName evidence="2">Uncharacterized protein</fullName>
    </submittedName>
</protein>
<dbReference type="AlphaFoldDB" id="A0A430L200"/>
<evidence type="ECO:0000313" key="3">
    <source>
        <dbReference type="Proteomes" id="UP000287124"/>
    </source>
</evidence>
<evidence type="ECO:0000313" key="2">
    <source>
        <dbReference type="EMBL" id="RTE69728.1"/>
    </source>
</evidence>
<evidence type="ECO:0000256" key="1">
    <source>
        <dbReference type="SAM" id="MobiDB-lite"/>
    </source>
</evidence>
<proteinExistence type="predicted"/>
<reference evidence="2 3" key="1">
    <citation type="submission" date="2017-06" db="EMBL/GenBank/DDBJ databases">
        <title>Comparative genomic analysis of Ambrosia Fusariam Clade fungi.</title>
        <authorList>
            <person name="Stajich J.E."/>
            <person name="Carrillo J."/>
            <person name="Kijimoto T."/>
            <person name="Eskalen A."/>
            <person name="O'Donnell K."/>
            <person name="Kasson M."/>
        </authorList>
    </citation>
    <scope>NUCLEOTIDE SEQUENCE [LARGE SCALE GENOMIC DNA]</scope>
    <source>
        <strain evidence="2 3">UCR1854</strain>
    </source>
</reference>
<accession>A0A430L200</accession>
<comment type="caution">
    <text evidence="2">The sequence shown here is derived from an EMBL/GenBank/DDBJ whole genome shotgun (WGS) entry which is preliminary data.</text>
</comment>